<comment type="cofactor">
    <cofactor evidence="1 7">
        <name>pyridoxal 5'-phosphate</name>
        <dbReference type="ChEBI" id="CHEBI:597326"/>
    </cofactor>
</comment>
<dbReference type="EMBL" id="CP062222">
    <property type="protein sequence ID" value="QTC92481.1"/>
    <property type="molecule type" value="Genomic_DNA"/>
</dbReference>
<dbReference type="InterPro" id="IPR000192">
    <property type="entry name" value="Aminotrans_V_dom"/>
</dbReference>
<dbReference type="Gene3D" id="3.40.640.10">
    <property type="entry name" value="Type I PLP-dependent aspartate aminotransferase-like (Major domain)"/>
    <property type="match status" value="1"/>
</dbReference>
<dbReference type="Pfam" id="PF00266">
    <property type="entry name" value="Aminotran_5"/>
    <property type="match status" value="1"/>
</dbReference>
<evidence type="ECO:0000256" key="5">
    <source>
        <dbReference type="ARBA" id="ARBA00022898"/>
    </source>
</evidence>
<comment type="catalytic activity">
    <reaction evidence="6 8">
        <text>(sulfur carrier)-H + L-cysteine = (sulfur carrier)-SH + L-alanine</text>
        <dbReference type="Rhea" id="RHEA:43892"/>
        <dbReference type="Rhea" id="RHEA-COMP:14737"/>
        <dbReference type="Rhea" id="RHEA-COMP:14739"/>
        <dbReference type="ChEBI" id="CHEBI:29917"/>
        <dbReference type="ChEBI" id="CHEBI:35235"/>
        <dbReference type="ChEBI" id="CHEBI:57972"/>
        <dbReference type="ChEBI" id="CHEBI:64428"/>
        <dbReference type="EC" id="2.8.1.7"/>
    </reaction>
</comment>
<dbReference type="KEGG" id="bgoe:IFJ75_06290"/>
<evidence type="ECO:0000256" key="7">
    <source>
        <dbReference type="RuleBase" id="RU004504"/>
    </source>
</evidence>
<dbReference type="GO" id="GO:0030170">
    <property type="term" value="F:pyridoxal phosphate binding"/>
    <property type="evidence" value="ECO:0007669"/>
    <property type="project" value="UniProtKB-UniRule"/>
</dbReference>
<organism evidence="10 11">
    <name type="scientific">Brevundimonas goettingensis</name>
    <dbReference type="NCBI Taxonomy" id="2774190"/>
    <lineage>
        <taxon>Bacteria</taxon>
        <taxon>Pseudomonadati</taxon>
        <taxon>Pseudomonadota</taxon>
        <taxon>Alphaproteobacteria</taxon>
        <taxon>Caulobacterales</taxon>
        <taxon>Caulobacteraceae</taxon>
        <taxon>Brevundimonas</taxon>
    </lineage>
</organism>
<dbReference type="PANTHER" id="PTHR43586:SF8">
    <property type="entry name" value="CYSTEINE DESULFURASE 1, CHLOROPLASTIC"/>
    <property type="match status" value="1"/>
</dbReference>
<dbReference type="GO" id="GO:0031071">
    <property type="term" value="F:cysteine desulfurase activity"/>
    <property type="evidence" value="ECO:0007669"/>
    <property type="project" value="UniProtKB-UniRule"/>
</dbReference>
<dbReference type="InterPro" id="IPR015424">
    <property type="entry name" value="PyrdxlP-dep_Trfase"/>
</dbReference>
<dbReference type="EC" id="2.8.1.7" evidence="3 8"/>
<dbReference type="PANTHER" id="PTHR43586">
    <property type="entry name" value="CYSTEINE DESULFURASE"/>
    <property type="match status" value="1"/>
</dbReference>
<protein>
    <recommendedName>
        <fullName evidence="3 8">Cysteine desulfurase</fullName>
        <ecNumber evidence="3 8">2.8.1.7</ecNumber>
    </recommendedName>
</protein>
<evidence type="ECO:0000313" key="10">
    <source>
        <dbReference type="EMBL" id="QTC92481.1"/>
    </source>
</evidence>
<gene>
    <name evidence="10" type="ORF">IFJ75_06290</name>
</gene>
<comment type="similarity">
    <text evidence="2 8">Belongs to the class-V pyridoxal-phosphate-dependent aminotransferase family. Csd subfamily.</text>
</comment>
<evidence type="ECO:0000313" key="11">
    <source>
        <dbReference type="Proteomes" id="UP000663918"/>
    </source>
</evidence>
<dbReference type="CDD" id="cd06453">
    <property type="entry name" value="SufS_like"/>
    <property type="match status" value="1"/>
</dbReference>
<evidence type="ECO:0000256" key="6">
    <source>
        <dbReference type="ARBA" id="ARBA00050776"/>
    </source>
</evidence>
<name>A0A975C770_9CAUL</name>
<evidence type="ECO:0000259" key="9">
    <source>
        <dbReference type="Pfam" id="PF00266"/>
    </source>
</evidence>
<keyword evidence="4 8" id="KW-0808">Transferase</keyword>
<dbReference type="GO" id="GO:0006534">
    <property type="term" value="P:cysteine metabolic process"/>
    <property type="evidence" value="ECO:0007669"/>
    <property type="project" value="UniProtKB-UniRule"/>
</dbReference>
<dbReference type="AlphaFoldDB" id="A0A975C770"/>
<feature type="domain" description="Aminotransferase class V" evidence="9">
    <location>
        <begin position="34"/>
        <end position="402"/>
    </location>
</feature>
<dbReference type="PROSITE" id="PS00595">
    <property type="entry name" value="AA_TRANSFER_CLASS_5"/>
    <property type="match status" value="1"/>
</dbReference>
<dbReference type="Proteomes" id="UP000663918">
    <property type="component" value="Chromosome"/>
</dbReference>
<accession>A0A975C770</accession>
<dbReference type="InterPro" id="IPR020578">
    <property type="entry name" value="Aminotrans_V_PyrdxlP_BS"/>
</dbReference>
<reference evidence="10" key="1">
    <citation type="submission" date="2020-09" db="EMBL/GenBank/DDBJ databases">
        <title>Brevundimonas sp. LVF2 isolated from a puddle in Goettingen, Germany.</title>
        <authorList>
            <person name="Friedrich I."/>
            <person name="Klassen A."/>
            <person name="Hannes N."/>
            <person name="Schneider D."/>
            <person name="Hertel R."/>
            <person name="Daniel R."/>
        </authorList>
    </citation>
    <scope>NUCLEOTIDE SEQUENCE</scope>
    <source>
        <strain evidence="10">LVF2</strain>
    </source>
</reference>
<evidence type="ECO:0000256" key="3">
    <source>
        <dbReference type="ARBA" id="ARBA00012239"/>
    </source>
</evidence>
<dbReference type="Gene3D" id="3.90.1150.10">
    <property type="entry name" value="Aspartate Aminotransferase, domain 1"/>
    <property type="match status" value="1"/>
</dbReference>
<sequence>MADGTPLVMAAFDPYAARAQFPILSRTVNGKPLVYLDNAASAQKPRAVIDNLVAQMEGSYANVHRGLHTLSNEATDAFEAARETVARYLNAPSPETIAWTKGGTEAINLVANGIGLSIEPGDEIIVSEMEHHSNIVPWHLLRERRGAVLKWIPVLADGSLDMAAYAELLGPKTRMVAVTHMSNVLGTINPVAEITRLAHAAGARVLIDGCQGAVHAAPDVQAIGCDFYVVTGHKLYAPTGIGALYGTAGALESLPPYQGGGEMIETVEKDRIRYAKPPHRFEAGTPPIIEAIGLGAALEWLSGFDRAAIAAHEHALYQHAVSRLEGLNWLRILGQAEGKGAILAFTVADAHAHDIAQIMDRYGVAVRAGLHCAEPLAKRMGVTSSTRASFALYNTVEDTDAFVDALIKAREFFV</sequence>
<evidence type="ECO:0000256" key="8">
    <source>
        <dbReference type="RuleBase" id="RU004506"/>
    </source>
</evidence>
<dbReference type="NCBIfam" id="TIGR01979">
    <property type="entry name" value="sufS"/>
    <property type="match status" value="1"/>
</dbReference>
<evidence type="ECO:0000256" key="2">
    <source>
        <dbReference type="ARBA" id="ARBA00010447"/>
    </source>
</evidence>
<proteinExistence type="inferred from homology"/>
<dbReference type="InterPro" id="IPR015421">
    <property type="entry name" value="PyrdxlP-dep_Trfase_major"/>
</dbReference>
<evidence type="ECO:0000256" key="4">
    <source>
        <dbReference type="ARBA" id="ARBA00022679"/>
    </source>
</evidence>
<dbReference type="InterPro" id="IPR010970">
    <property type="entry name" value="Cys_dSase_SufS"/>
</dbReference>
<evidence type="ECO:0000256" key="1">
    <source>
        <dbReference type="ARBA" id="ARBA00001933"/>
    </source>
</evidence>
<dbReference type="SUPFAM" id="SSF53383">
    <property type="entry name" value="PLP-dependent transferases"/>
    <property type="match status" value="1"/>
</dbReference>
<keyword evidence="11" id="KW-1185">Reference proteome</keyword>
<keyword evidence="5 8" id="KW-0663">Pyridoxal phosphate</keyword>
<dbReference type="InterPro" id="IPR015422">
    <property type="entry name" value="PyrdxlP-dep_Trfase_small"/>
</dbReference>
<comment type="function">
    <text evidence="8">Catalyzes the removal of elemental sulfur and selenium atoms from L-cysteine, L-cystine, L-selenocysteine, and L-selenocystine to produce L-alanine.</text>
</comment>